<reference evidence="2" key="2">
    <citation type="submission" date="2010-07" db="EMBL/GenBank/DDBJ databases">
        <authorList>
            <consortium name="The Broad Institute Genome Sequencing Platform"/>
            <consortium name="Broad Institute Genome Sequencing Center for Infectious Disease"/>
            <person name="Ma L.-J."/>
            <person name="Dead R."/>
            <person name="Young S."/>
            <person name="Zeng Q."/>
            <person name="Koehrsen M."/>
            <person name="Alvarado L."/>
            <person name="Berlin A."/>
            <person name="Chapman S.B."/>
            <person name="Chen Z."/>
            <person name="Freedman E."/>
            <person name="Gellesch M."/>
            <person name="Goldberg J."/>
            <person name="Griggs A."/>
            <person name="Gujja S."/>
            <person name="Heilman E.R."/>
            <person name="Heiman D."/>
            <person name="Hepburn T."/>
            <person name="Howarth C."/>
            <person name="Jen D."/>
            <person name="Larson L."/>
            <person name="Mehta T."/>
            <person name="Neiman D."/>
            <person name="Pearson M."/>
            <person name="Roberts A."/>
            <person name="Saif S."/>
            <person name="Shea T."/>
            <person name="Shenoy N."/>
            <person name="Sisk P."/>
            <person name="Stolte C."/>
            <person name="Sykes S."/>
            <person name="Walk T."/>
            <person name="White J."/>
            <person name="Yandava C."/>
            <person name="Haas B."/>
            <person name="Nusbaum C."/>
            <person name="Birren B."/>
        </authorList>
    </citation>
    <scope>NUCLEOTIDE SEQUENCE</scope>
    <source>
        <strain evidence="2">R3-111a-1</strain>
    </source>
</reference>
<dbReference type="VEuPathDB" id="FungiDB:GGTG_00270"/>
<organism evidence="2">
    <name type="scientific">Gaeumannomyces tritici (strain R3-111a-1)</name>
    <name type="common">Wheat and barley take-all root rot fungus</name>
    <name type="synonym">Gaeumannomyces graminis var. tritici</name>
    <dbReference type="NCBI Taxonomy" id="644352"/>
    <lineage>
        <taxon>Eukaryota</taxon>
        <taxon>Fungi</taxon>
        <taxon>Dikarya</taxon>
        <taxon>Ascomycota</taxon>
        <taxon>Pezizomycotina</taxon>
        <taxon>Sordariomycetes</taxon>
        <taxon>Sordariomycetidae</taxon>
        <taxon>Magnaporthales</taxon>
        <taxon>Magnaporthaceae</taxon>
        <taxon>Gaeumannomyces</taxon>
    </lineage>
</organism>
<proteinExistence type="predicted"/>
<feature type="region of interest" description="Disordered" evidence="1">
    <location>
        <begin position="1"/>
        <end position="21"/>
    </location>
</feature>
<protein>
    <submittedName>
        <fullName evidence="2 3">Uncharacterized protein</fullName>
    </submittedName>
</protein>
<dbReference type="GeneID" id="20340728"/>
<evidence type="ECO:0000313" key="4">
    <source>
        <dbReference type="Proteomes" id="UP000006039"/>
    </source>
</evidence>
<dbReference type="RefSeq" id="XP_009216276.1">
    <property type="nucleotide sequence ID" value="XM_009218012.1"/>
</dbReference>
<dbReference type="HOGENOM" id="CLU_2038211_0_0_1"/>
<dbReference type="Proteomes" id="UP000006039">
    <property type="component" value="Unassembled WGS sequence"/>
</dbReference>
<dbReference type="EMBL" id="GL385395">
    <property type="protein sequence ID" value="EJT80267.1"/>
    <property type="molecule type" value="Genomic_DNA"/>
</dbReference>
<dbReference type="EnsemblFungi" id="EJT80267">
    <property type="protein sequence ID" value="EJT80267"/>
    <property type="gene ID" value="GGTG_00270"/>
</dbReference>
<reference evidence="4" key="1">
    <citation type="submission" date="2010-07" db="EMBL/GenBank/DDBJ databases">
        <title>The genome sequence of Gaeumannomyces graminis var. tritici strain R3-111a-1.</title>
        <authorList>
            <consortium name="The Broad Institute Genome Sequencing Platform"/>
            <person name="Ma L.-J."/>
            <person name="Dead R."/>
            <person name="Young S."/>
            <person name="Zeng Q."/>
            <person name="Koehrsen M."/>
            <person name="Alvarado L."/>
            <person name="Berlin A."/>
            <person name="Chapman S.B."/>
            <person name="Chen Z."/>
            <person name="Freedman E."/>
            <person name="Gellesch M."/>
            <person name="Goldberg J."/>
            <person name="Griggs A."/>
            <person name="Gujja S."/>
            <person name="Heilman E.R."/>
            <person name="Heiman D."/>
            <person name="Hepburn T."/>
            <person name="Howarth C."/>
            <person name="Jen D."/>
            <person name="Larson L."/>
            <person name="Mehta T."/>
            <person name="Neiman D."/>
            <person name="Pearson M."/>
            <person name="Roberts A."/>
            <person name="Saif S."/>
            <person name="Shea T."/>
            <person name="Shenoy N."/>
            <person name="Sisk P."/>
            <person name="Stolte C."/>
            <person name="Sykes S."/>
            <person name="Walk T."/>
            <person name="White J."/>
            <person name="Yandava C."/>
            <person name="Haas B."/>
            <person name="Nusbaum C."/>
            <person name="Birren B."/>
        </authorList>
    </citation>
    <scope>NUCLEOTIDE SEQUENCE [LARGE SCALE GENOMIC DNA]</scope>
    <source>
        <strain evidence="4">R3-111a-1</strain>
    </source>
</reference>
<reference evidence="3" key="4">
    <citation type="journal article" date="2015" name="G3 (Bethesda)">
        <title>Genome sequences of three phytopathogenic species of the Magnaporthaceae family of fungi.</title>
        <authorList>
            <person name="Okagaki L.H."/>
            <person name="Nunes C.C."/>
            <person name="Sailsbery J."/>
            <person name="Clay B."/>
            <person name="Brown D."/>
            <person name="John T."/>
            <person name="Oh Y."/>
            <person name="Young N."/>
            <person name="Fitzgerald M."/>
            <person name="Haas B.J."/>
            <person name="Zeng Q."/>
            <person name="Young S."/>
            <person name="Adiconis X."/>
            <person name="Fan L."/>
            <person name="Levin J.Z."/>
            <person name="Mitchell T.K."/>
            <person name="Okubara P.A."/>
            <person name="Farman M.L."/>
            <person name="Kohn L.M."/>
            <person name="Birren B."/>
            <person name="Ma L.-J."/>
            <person name="Dean R.A."/>
        </authorList>
    </citation>
    <scope>NUCLEOTIDE SEQUENCE</scope>
    <source>
        <strain evidence="3">R3-111a-1</strain>
    </source>
</reference>
<reference evidence="3" key="5">
    <citation type="submission" date="2018-04" db="UniProtKB">
        <authorList>
            <consortium name="EnsemblFungi"/>
        </authorList>
    </citation>
    <scope>IDENTIFICATION</scope>
    <source>
        <strain evidence="3">R3-111a-1</strain>
    </source>
</reference>
<accession>J3NG77</accession>
<dbReference type="AlphaFoldDB" id="J3NG77"/>
<evidence type="ECO:0000313" key="2">
    <source>
        <dbReference type="EMBL" id="EJT80267.1"/>
    </source>
</evidence>
<evidence type="ECO:0000256" key="1">
    <source>
        <dbReference type="SAM" id="MobiDB-lite"/>
    </source>
</evidence>
<gene>
    <name evidence="3" type="primary">20340728</name>
    <name evidence="2" type="ORF">GGTG_00270</name>
</gene>
<reference evidence="2" key="3">
    <citation type="submission" date="2010-09" db="EMBL/GenBank/DDBJ databases">
        <title>Annotation of Gaeumannomyces graminis var. tritici R3-111a-1.</title>
        <authorList>
            <consortium name="The Broad Institute Genome Sequencing Platform"/>
            <person name="Ma L.-J."/>
            <person name="Dead R."/>
            <person name="Young S.K."/>
            <person name="Zeng Q."/>
            <person name="Gargeya S."/>
            <person name="Fitzgerald M."/>
            <person name="Haas B."/>
            <person name="Abouelleil A."/>
            <person name="Alvarado L."/>
            <person name="Arachchi H.M."/>
            <person name="Berlin A."/>
            <person name="Brown A."/>
            <person name="Chapman S.B."/>
            <person name="Chen Z."/>
            <person name="Dunbar C."/>
            <person name="Freedman E."/>
            <person name="Gearin G."/>
            <person name="Gellesch M."/>
            <person name="Goldberg J."/>
            <person name="Griggs A."/>
            <person name="Gujja S."/>
            <person name="Heiman D."/>
            <person name="Howarth C."/>
            <person name="Larson L."/>
            <person name="Lui A."/>
            <person name="MacDonald P.J.P."/>
            <person name="Mehta T."/>
            <person name="Montmayeur A."/>
            <person name="Murphy C."/>
            <person name="Neiman D."/>
            <person name="Pearson M."/>
            <person name="Priest M."/>
            <person name="Roberts A."/>
            <person name="Saif S."/>
            <person name="Shea T."/>
            <person name="Shenoy N."/>
            <person name="Sisk P."/>
            <person name="Stolte C."/>
            <person name="Sykes S."/>
            <person name="Yandava C."/>
            <person name="Wortman J."/>
            <person name="Nusbaum C."/>
            <person name="Birren B."/>
        </authorList>
    </citation>
    <scope>NUCLEOTIDE SEQUENCE</scope>
    <source>
        <strain evidence="2">R3-111a-1</strain>
    </source>
</reference>
<sequence length="121" mass="13234">MVPQKVQPQPRLGPSAAGNVRSGGRVTIITAAVITRPWFGDPGPRLDRRFRTKAAVGSPVRRPMRPNSDRRGKVASVAGFYWRNIKTSLQPWPTGKLRGEVEICWTTLKAVEPAGDPIPAP</sequence>
<name>J3NG77_GAET3</name>
<keyword evidence="4" id="KW-1185">Reference proteome</keyword>
<evidence type="ECO:0000313" key="3">
    <source>
        <dbReference type="EnsemblFungi" id="EJT80267"/>
    </source>
</evidence>